<dbReference type="EMBL" id="GGEC01071713">
    <property type="protein sequence ID" value="MBX52197.1"/>
    <property type="molecule type" value="Transcribed_RNA"/>
</dbReference>
<accession>A0A2P2PBV1</accession>
<name>A0A2P2PBV1_RHIMU</name>
<organism evidence="1">
    <name type="scientific">Rhizophora mucronata</name>
    <name type="common">Asiatic mangrove</name>
    <dbReference type="NCBI Taxonomy" id="61149"/>
    <lineage>
        <taxon>Eukaryota</taxon>
        <taxon>Viridiplantae</taxon>
        <taxon>Streptophyta</taxon>
        <taxon>Embryophyta</taxon>
        <taxon>Tracheophyta</taxon>
        <taxon>Spermatophyta</taxon>
        <taxon>Magnoliopsida</taxon>
        <taxon>eudicotyledons</taxon>
        <taxon>Gunneridae</taxon>
        <taxon>Pentapetalae</taxon>
        <taxon>rosids</taxon>
        <taxon>fabids</taxon>
        <taxon>Malpighiales</taxon>
        <taxon>Rhizophoraceae</taxon>
        <taxon>Rhizophora</taxon>
    </lineage>
</organism>
<protein>
    <submittedName>
        <fullName evidence="1">Uncharacterized protein LOC103452853</fullName>
    </submittedName>
</protein>
<evidence type="ECO:0000313" key="1">
    <source>
        <dbReference type="EMBL" id="MBX52197.1"/>
    </source>
</evidence>
<dbReference type="AlphaFoldDB" id="A0A2P2PBV1"/>
<reference evidence="1" key="1">
    <citation type="submission" date="2018-02" db="EMBL/GenBank/DDBJ databases">
        <title>Rhizophora mucronata_Transcriptome.</title>
        <authorList>
            <person name="Meera S.P."/>
            <person name="Sreeshan A."/>
            <person name="Augustine A."/>
        </authorList>
    </citation>
    <scope>NUCLEOTIDE SEQUENCE</scope>
    <source>
        <tissue evidence="1">Leaf</tissue>
    </source>
</reference>
<proteinExistence type="predicted"/>
<sequence>MVVVTNWVERNKLCISMIRFLQAMHSDLTIQCTCLYIIIEIDYNLCESACGFFVCCLVDN</sequence>